<organism evidence="1 2">
    <name type="scientific">Algoriphagus aquaeductus</name>
    <dbReference type="NCBI Taxonomy" id="475299"/>
    <lineage>
        <taxon>Bacteria</taxon>
        <taxon>Pseudomonadati</taxon>
        <taxon>Bacteroidota</taxon>
        <taxon>Cytophagia</taxon>
        <taxon>Cytophagales</taxon>
        <taxon>Cyclobacteriaceae</taxon>
        <taxon>Algoriphagus</taxon>
    </lineage>
</organism>
<dbReference type="EMBL" id="QKTX01000026">
    <property type="protein sequence ID" value="PZV76081.1"/>
    <property type="molecule type" value="Genomic_DNA"/>
</dbReference>
<sequence>SLEEFQILNSSFLDSQISMAKILTSPDSKTDPNKSQGLSKVFGEVKVSLGLKNSLS</sequence>
<feature type="non-terminal residue" evidence="1">
    <location>
        <position position="1"/>
    </location>
</feature>
<evidence type="ECO:0000313" key="2">
    <source>
        <dbReference type="Proteomes" id="UP000248917"/>
    </source>
</evidence>
<dbReference type="AlphaFoldDB" id="A0A326RRJ5"/>
<gene>
    <name evidence="1" type="ORF">CLV31_1261</name>
</gene>
<comment type="caution">
    <text evidence="1">The sequence shown here is derived from an EMBL/GenBank/DDBJ whole genome shotgun (WGS) entry which is preliminary data.</text>
</comment>
<reference evidence="1 2" key="1">
    <citation type="submission" date="2018-06" db="EMBL/GenBank/DDBJ databases">
        <title>Genomic Encyclopedia of Archaeal and Bacterial Type Strains, Phase II (KMG-II): from individual species to whole genera.</title>
        <authorList>
            <person name="Goeker M."/>
        </authorList>
    </citation>
    <scope>NUCLEOTIDE SEQUENCE [LARGE SCALE GENOMIC DNA]</scope>
    <source>
        <strain evidence="1 2">T4</strain>
    </source>
</reference>
<dbReference type="Proteomes" id="UP000248917">
    <property type="component" value="Unassembled WGS sequence"/>
</dbReference>
<accession>A0A326RRJ5</accession>
<protein>
    <submittedName>
        <fullName evidence="1">Uncharacterized protein</fullName>
    </submittedName>
</protein>
<evidence type="ECO:0000313" key="1">
    <source>
        <dbReference type="EMBL" id="PZV76081.1"/>
    </source>
</evidence>
<name>A0A326RRJ5_9BACT</name>
<proteinExistence type="predicted"/>
<keyword evidence="2" id="KW-1185">Reference proteome</keyword>